<dbReference type="EMBL" id="JAARZT010000002">
    <property type="protein sequence ID" value="MBC2291893.1"/>
    <property type="molecule type" value="Genomic_DNA"/>
</dbReference>
<dbReference type="AlphaFoldDB" id="A0A842FFK1"/>
<evidence type="ECO:0000313" key="1">
    <source>
        <dbReference type="EMBL" id="MBC2284505.1"/>
    </source>
</evidence>
<accession>A0A842FFK1</accession>
<evidence type="ECO:0000313" key="3">
    <source>
        <dbReference type="Proteomes" id="UP000543005"/>
    </source>
</evidence>
<reference evidence="3 4" key="1">
    <citation type="submission" date="2020-03" db="EMBL/GenBank/DDBJ databases">
        <title>Soil Listeria distribution.</title>
        <authorList>
            <person name="Liao J."/>
            <person name="Wiedmann M."/>
        </authorList>
    </citation>
    <scope>NUCLEOTIDE SEQUENCE [LARGE SCALE GENOMIC DNA]</scope>
    <source>
        <strain evidence="2 3">FSL L7-0051</strain>
        <strain evidence="1 4">FSL L7-0054</strain>
    </source>
</reference>
<dbReference type="Proteomes" id="UP000543005">
    <property type="component" value="Unassembled WGS sequence"/>
</dbReference>
<name>A0A842FFK1_9LIST</name>
<organism evidence="1 4">
    <name type="scientific">Listeria booriae</name>
    <dbReference type="NCBI Taxonomy" id="1552123"/>
    <lineage>
        <taxon>Bacteria</taxon>
        <taxon>Bacillati</taxon>
        <taxon>Bacillota</taxon>
        <taxon>Bacilli</taxon>
        <taxon>Bacillales</taxon>
        <taxon>Listeriaceae</taxon>
        <taxon>Listeria</taxon>
    </lineage>
</organism>
<gene>
    <name evidence="1" type="ORF">HCB69_08950</name>
    <name evidence="2" type="ORF">HCC36_01500</name>
</gene>
<dbReference type="Proteomes" id="UP000585696">
    <property type="component" value="Unassembled WGS sequence"/>
</dbReference>
<evidence type="ECO:0000313" key="4">
    <source>
        <dbReference type="Proteomes" id="UP000585696"/>
    </source>
</evidence>
<protein>
    <submittedName>
        <fullName evidence="1">Uncharacterized protein</fullName>
    </submittedName>
</protein>
<evidence type="ECO:0000313" key="2">
    <source>
        <dbReference type="EMBL" id="MBC2291893.1"/>
    </source>
</evidence>
<comment type="caution">
    <text evidence="1">The sequence shown here is derived from an EMBL/GenBank/DDBJ whole genome shotgun (WGS) entry which is preliminary data.</text>
</comment>
<dbReference type="RefSeq" id="WP_185628207.1">
    <property type="nucleotide sequence ID" value="NZ_JAARZS010000020.1"/>
</dbReference>
<dbReference type="EMBL" id="JAARZS010000020">
    <property type="protein sequence ID" value="MBC2284505.1"/>
    <property type="molecule type" value="Genomic_DNA"/>
</dbReference>
<proteinExistence type="predicted"/>
<sequence length="102" mass="12191">MCIFTKERLQETLWLEGVGIIPEEAIQERLQLLHRQGLDKSYSQHLPKKKLPDLLFVRTCQYEAWKMVVISDGDIDSSLYSLLFQHQKLYRFTALEENKMYR</sequence>